<keyword evidence="6" id="KW-0547">Nucleotide-binding</keyword>
<reference evidence="16" key="1">
    <citation type="submission" date="2020-02" db="EMBL/GenBank/DDBJ databases">
        <authorList>
            <person name="Meier V. D."/>
        </authorList>
    </citation>
    <scope>NUCLEOTIDE SEQUENCE</scope>
    <source>
        <strain evidence="16">AVDCRST_MAG87</strain>
    </source>
</reference>
<feature type="domain" description="Pyruvate kinase C-terminal" evidence="15">
    <location>
        <begin position="363"/>
        <end position="476"/>
    </location>
</feature>
<keyword evidence="5" id="KW-0479">Metal-binding</keyword>
<dbReference type="Gene3D" id="3.20.20.60">
    <property type="entry name" value="Phosphoenolpyruvate-binding domains"/>
    <property type="match status" value="1"/>
</dbReference>
<dbReference type="SUPFAM" id="SSF51621">
    <property type="entry name" value="Phosphoenolpyruvate/pyruvate domain"/>
    <property type="match status" value="1"/>
</dbReference>
<dbReference type="InterPro" id="IPR001697">
    <property type="entry name" value="Pyr_Knase"/>
</dbReference>
<keyword evidence="10 13" id="KW-0324">Glycolysis</keyword>
<proteinExistence type="inferred from homology"/>
<dbReference type="GO" id="GO:0030955">
    <property type="term" value="F:potassium ion binding"/>
    <property type="evidence" value="ECO:0007669"/>
    <property type="project" value="UniProtKB-UniRule"/>
</dbReference>
<sequence>MERRVKIVATLGPASGSSERLGQLLEAGVDVFRINAAHGSADDRALLIQRVRGAAERAGRRVPILFDLRGLKIRSGPLAEGAGAVPIARGSRLRLVASPIQTTTEVIGIDYPLLLDVIAEGSRILISDGLIELLVERVGSDHAVTTVSRGGQLMGKQGVTLPGAPIKGGALTDADKDDVAFAVAHGVDYLGLSFINDAGDLQLARDVALACGGAQPGLVAKIERPEALANLREIAGSADGVMVARGDLGVQLPPERVPRAQKEIIGVANQMGLPVITATQMLESMITQPVATRAETSDVANAVWDGTDAVMLSAETAVGKYPVEAVLTMDRIIKEVEKEGPIRSQSAAAMATLPDDASARFADAIARAAFALGDQTPAGLLVVFTKTGSAVRRIAKYRPGPPIIAVADNELVARRLQMVWGVESVVVEVEENPDSVFRKAGQTIIEAGLAEEGEYALIVGSLPMTQKAGQTNLVHVRKLGT</sequence>
<dbReference type="SUPFAM" id="SSF52935">
    <property type="entry name" value="PK C-terminal domain-like"/>
    <property type="match status" value="1"/>
</dbReference>
<evidence type="ECO:0000313" key="16">
    <source>
        <dbReference type="EMBL" id="CAA9586246.1"/>
    </source>
</evidence>
<evidence type="ECO:0000256" key="1">
    <source>
        <dbReference type="ARBA" id="ARBA00004997"/>
    </source>
</evidence>
<dbReference type="InterPro" id="IPR015795">
    <property type="entry name" value="Pyrv_Knase_C"/>
</dbReference>
<evidence type="ECO:0000256" key="8">
    <source>
        <dbReference type="ARBA" id="ARBA00022840"/>
    </source>
</evidence>
<dbReference type="EMBL" id="CADCWJ010000879">
    <property type="protein sequence ID" value="CAA9586246.1"/>
    <property type="molecule type" value="Genomic_DNA"/>
</dbReference>
<keyword evidence="11 16" id="KW-0670">Pyruvate</keyword>
<dbReference type="Pfam" id="PF00224">
    <property type="entry name" value="PK"/>
    <property type="match status" value="1"/>
</dbReference>
<dbReference type="GO" id="GO:0016301">
    <property type="term" value="F:kinase activity"/>
    <property type="evidence" value="ECO:0007669"/>
    <property type="project" value="UniProtKB-KW"/>
</dbReference>
<keyword evidence="9 13" id="KW-0460">Magnesium</keyword>
<dbReference type="PANTHER" id="PTHR11817">
    <property type="entry name" value="PYRUVATE KINASE"/>
    <property type="match status" value="1"/>
</dbReference>
<evidence type="ECO:0000256" key="11">
    <source>
        <dbReference type="ARBA" id="ARBA00023317"/>
    </source>
</evidence>
<evidence type="ECO:0000256" key="2">
    <source>
        <dbReference type="ARBA" id="ARBA00008663"/>
    </source>
</evidence>
<name>A0A6J4VRT9_9BACT</name>
<organism evidence="16">
    <name type="scientific">uncultured Thermomicrobiales bacterium</name>
    <dbReference type="NCBI Taxonomy" id="1645740"/>
    <lineage>
        <taxon>Bacteria</taxon>
        <taxon>Pseudomonadati</taxon>
        <taxon>Thermomicrobiota</taxon>
        <taxon>Thermomicrobia</taxon>
        <taxon>Thermomicrobiales</taxon>
        <taxon>environmental samples</taxon>
    </lineage>
</organism>
<evidence type="ECO:0000256" key="7">
    <source>
        <dbReference type="ARBA" id="ARBA00022777"/>
    </source>
</evidence>
<feature type="domain" description="Pyruvate kinase barrel" evidence="14">
    <location>
        <begin position="3"/>
        <end position="326"/>
    </location>
</feature>
<keyword evidence="7 13" id="KW-0418">Kinase</keyword>
<dbReference type="Gene3D" id="3.40.1380.20">
    <property type="entry name" value="Pyruvate kinase, C-terminal domain"/>
    <property type="match status" value="1"/>
</dbReference>
<evidence type="ECO:0000256" key="13">
    <source>
        <dbReference type="RuleBase" id="RU000504"/>
    </source>
</evidence>
<evidence type="ECO:0000259" key="14">
    <source>
        <dbReference type="Pfam" id="PF00224"/>
    </source>
</evidence>
<dbReference type="InterPro" id="IPR040442">
    <property type="entry name" value="Pyrv_kinase-like_dom_sf"/>
</dbReference>
<dbReference type="GO" id="GO:0004743">
    <property type="term" value="F:pyruvate kinase activity"/>
    <property type="evidence" value="ECO:0007669"/>
    <property type="project" value="UniProtKB-UniRule"/>
</dbReference>
<comment type="pathway">
    <text evidence="1 13">Carbohydrate degradation; glycolysis; pyruvate from D-glyceraldehyde 3-phosphate: step 5/5.</text>
</comment>
<gene>
    <name evidence="16" type="ORF">AVDCRST_MAG87-3986</name>
</gene>
<dbReference type="GO" id="GO:0000287">
    <property type="term" value="F:magnesium ion binding"/>
    <property type="evidence" value="ECO:0007669"/>
    <property type="project" value="UniProtKB-UniRule"/>
</dbReference>
<protein>
    <recommendedName>
        <fullName evidence="3 12">Pyruvate kinase</fullName>
        <ecNumber evidence="3 12">2.7.1.40</ecNumber>
    </recommendedName>
</protein>
<dbReference type="AlphaFoldDB" id="A0A6J4VRT9"/>
<evidence type="ECO:0000256" key="6">
    <source>
        <dbReference type="ARBA" id="ARBA00022741"/>
    </source>
</evidence>
<dbReference type="NCBIfam" id="NF004491">
    <property type="entry name" value="PRK05826.1"/>
    <property type="match status" value="1"/>
</dbReference>
<dbReference type="InterPro" id="IPR015806">
    <property type="entry name" value="Pyrv_Knase_insert_dom_sf"/>
</dbReference>
<evidence type="ECO:0000256" key="12">
    <source>
        <dbReference type="NCBIfam" id="TIGR01064"/>
    </source>
</evidence>
<comment type="similarity">
    <text evidence="2 13">Belongs to the pyruvate kinase family.</text>
</comment>
<dbReference type="NCBIfam" id="TIGR01064">
    <property type="entry name" value="pyruv_kin"/>
    <property type="match status" value="1"/>
</dbReference>
<dbReference type="InterPro" id="IPR011037">
    <property type="entry name" value="Pyrv_Knase-like_insert_dom_sf"/>
</dbReference>
<keyword evidence="4 13" id="KW-0808">Transferase</keyword>
<evidence type="ECO:0000256" key="10">
    <source>
        <dbReference type="ARBA" id="ARBA00023152"/>
    </source>
</evidence>
<dbReference type="EC" id="2.7.1.40" evidence="3 12"/>
<dbReference type="Gene3D" id="2.40.33.10">
    <property type="entry name" value="PK beta-barrel domain-like"/>
    <property type="match status" value="1"/>
</dbReference>
<dbReference type="SUPFAM" id="SSF50800">
    <property type="entry name" value="PK beta-barrel domain-like"/>
    <property type="match status" value="1"/>
</dbReference>
<evidence type="ECO:0000256" key="9">
    <source>
        <dbReference type="ARBA" id="ARBA00022842"/>
    </source>
</evidence>
<dbReference type="InterPro" id="IPR015813">
    <property type="entry name" value="Pyrv/PenolPyrv_kinase-like_dom"/>
</dbReference>
<accession>A0A6J4VRT9</accession>
<dbReference type="InterPro" id="IPR036918">
    <property type="entry name" value="Pyrv_Knase_C_sf"/>
</dbReference>
<dbReference type="InterPro" id="IPR015793">
    <property type="entry name" value="Pyrv_Knase_brl"/>
</dbReference>
<evidence type="ECO:0000256" key="5">
    <source>
        <dbReference type="ARBA" id="ARBA00022723"/>
    </source>
</evidence>
<evidence type="ECO:0000259" key="15">
    <source>
        <dbReference type="Pfam" id="PF02887"/>
    </source>
</evidence>
<comment type="catalytic activity">
    <reaction evidence="13">
        <text>pyruvate + ATP = phosphoenolpyruvate + ADP + H(+)</text>
        <dbReference type="Rhea" id="RHEA:18157"/>
        <dbReference type="ChEBI" id="CHEBI:15361"/>
        <dbReference type="ChEBI" id="CHEBI:15378"/>
        <dbReference type="ChEBI" id="CHEBI:30616"/>
        <dbReference type="ChEBI" id="CHEBI:58702"/>
        <dbReference type="ChEBI" id="CHEBI:456216"/>
        <dbReference type="EC" id="2.7.1.40"/>
    </reaction>
</comment>
<evidence type="ECO:0000256" key="3">
    <source>
        <dbReference type="ARBA" id="ARBA00012142"/>
    </source>
</evidence>
<dbReference type="GO" id="GO:0005524">
    <property type="term" value="F:ATP binding"/>
    <property type="evidence" value="ECO:0007669"/>
    <property type="project" value="UniProtKB-KW"/>
</dbReference>
<keyword evidence="8" id="KW-0067">ATP-binding</keyword>
<dbReference type="Pfam" id="PF02887">
    <property type="entry name" value="PK_C"/>
    <property type="match status" value="1"/>
</dbReference>
<dbReference type="PRINTS" id="PR01050">
    <property type="entry name" value="PYRUVTKNASE"/>
</dbReference>
<dbReference type="UniPathway" id="UPA00109">
    <property type="reaction ID" value="UER00188"/>
</dbReference>
<evidence type="ECO:0000256" key="4">
    <source>
        <dbReference type="ARBA" id="ARBA00022679"/>
    </source>
</evidence>